<dbReference type="RefSeq" id="WP_033140681.1">
    <property type="nucleotide sequence ID" value="NZ_BAABZQ010000001.1"/>
</dbReference>
<evidence type="ECO:0000313" key="3">
    <source>
        <dbReference type="Proteomes" id="UP001600941"/>
    </source>
</evidence>
<evidence type="ECO:0000313" key="2">
    <source>
        <dbReference type="EMBL" id="GAA6503347.1"/>
    </source>
</evidence>
<reference evidence="2 3" key="1">
    <citation type="submission" date="2024-04" db="EMBL/GenBank/DDBJ databases">
        <title>Defined microbial consortia suppress multidrug-resistant proinflammatory Enterobacteriaceae via ecological control.</title>
        <authorList>
            <person name="Furuichi M."/>
            <person name="Kawaguchi T."/>
            <person name="Pust M."/>
            <person name="Yasuma K."/>
            <person name="Plichta D."/>
            <person name="Hasegawa N."/>
            <person name="Ohya T."/>
            <person name="Bhattarai S."/>
            <person name="Sasajima S."/>
            <person name="Aoto Y."/>
            <person name="Tuganbaev T."/>
            <person name="Yaginuma M."/>
            <person name="Ueda M."/>
            <person name="Okahashi N."/>
            <person name="Amafuji K."/>
            <person name="Kiridooshi Y."/>
            <person name="Sugita K."/>
            <person name="Strazar M."/>
            <person name="Skelly A."/>
            <person name="Suda W."/>
            <person name="Hattori M."/>
            <person name="Nakamoto N."/>
            <person name="Caballero S."/>
            <person name="Norman J."/>
            <person name="Olle B."/>
            <person name="Tanoue T."/>
            <person name="Arita M."/>
            <person name="Bucci V."/>
            <person name="Atarashi K."/>
            <person name="Xavier R."/>
            <person name="Honda K."/>
        </authorList>
    </citation>
    <scope>NUCLEOTIDE SEQUENCE [LARGE SCALE GENOMIC DNA]</scope>
    <source>
        <strain evidence="3">k34-0107-D12</strain>
    </source>
</reference>
<proteinExistence type="predicted"/>
<protein>
    <recommendedName>
        <fullName evidence="4">Type II secretion system protein</fullName>
    </recommendedName>
</protein>
<keyword evidence="1" id="KW-0812">Transmembrane</keyword>
<accession>A0ABQ0C446</accession>
<comment type="caution">
    <text evidence="2">The sequence shown here is derived from an EMBL/GenBank/DDBJ whole genome shotgun (WGS) entry which is preliminary data.</text>
</comment>
<keyword evidence="1" id="KW-1133">Transmembrane helix</keyword>
<organism evidence="2 3">
    <name type="scientific">Blautia parvula</name>
    <dbReference type="NCBI Taxonomy" id="2877527"/>
    <lineage>
        <taxon>Bacteria</taxon>
        <taxon>Bacillati</taxon>
        <taxon>Bacillota</taxon>
        <taxon>Clostridia</taxon>
        <taxon>Lachnospirales</taxon>
        <taxon>Lachnospiraceae</taxon>
        <taxon>Blautia</taxon>
    </lineage>
</organism>
<name>A0ABQ0C446_9FIRM</name>
<gene>
    <name evidence="2" type="ORF">K340107D12_61630</name>
</gene>
<dbReference type="Proteomes" id="UP001600941">
    <property type="component" value="Unassembled WGS sequence"/>
</dbReference>
<evidence type="ECO:0008006" key="4">
    <source>
        <dbReference type="Google" id="ProtNLM"/>
    </source>
</evidence>
<evidence type="ECO:0000256" key="1">
    <source>
        <dbReference type="SAM" id="Phobius"/>
    </source>
</evidence>
<keyword evidence="3" id="KW-1185">Reference proteome</keyword>
<keyword evidence="1" id="KW-0472">Membrane</keyword>
<feature type="transmembrane region" description="Helical" evidence="1">
    <location>
        <begin position="21"/>
        <end position="39"/>
    </location>
</feature>
<sequence length="123" mass="14029">MREMNCRKIQENKDGSTMIETLVAFLVVVLVILMFSKVVSVSSQVLNRTRQIMKENEAFNAEYYKLDSSGKGTRRTPVKSDVVLFEADEDGKKTGEEISLGKDSGMQYYTDGKRYMYSFKVAE</sequence>
<dbReference type="EMBL" id="BAABZQ010000001">
    <property type="protein sequence ID" value="GAA6503347.1"/>
    <property type="molecule type" value="Genomic_DNA"/>
</dbReference>